<dbReference type="RefSeq" id="WP_129605728.1">
    <property type="nucleotide sequence ID" value="NZ_CP035544.1"/>
</dbReference>
<gene>
    <name evidence="5" type="ORF">EQY75_10720</name>
</gene>
<dbReference type="Proteomes" id="UP000290889">
    <property type="component" value="Chromosome"/>
</dbReference>
<evidence type="ECO:0000313" key="5">
    <source>
        <dbReference type="EMBL" id="QBA64957.1"/>
    </source>
</evidence>
<dbReference type="Gene3D" id="3.40.50.10070">
    <property type="entry name" value="TolB, N-terminal domain"/>
    <property type="match status" value="1"/>
</dbReference>
<evidence type="ECO:0000313" key="6">
    <source>
        <dbReference type="Proteomes" id="UP000290889"/>
    </source>
</evidence>
<dbReference type="Gene3D" id="1.25.40.10">
    <property type="entry name" value="Tetratricopeptide repeat domain"/>
    <property type="match status" value="2"/>
</dbReference>
<feature type="transmembrane region" description="Helical" evidence="4">
    <location>
        <begin position="46"/>
        <end position="65"/>
    </location>
</feature>
<dbReference type="SUPFAM" id="SSF48452">
    <property type="entry name" value="TPR-like"/>
    <property type="match status" value="1"/>
</dbReference>
<dbReference type="InterPro" id="IPR019734">
    <property type="entry name" value="TPR_rpt"/>
</dbReference>
<evidence type="ECO:0000256" key="4">
    <source>
        <dbReference type="SAM" id="Phobius"/>
    </source>
</evidence>
<feature type="repeat" description="TPR" evidence="3">
    <location>
        <begin position="417"/>
        <end position="450"/>
    </location>
</feature>
<feature type="repeat" description="TPR" evidence="3">
    <location>
        <begin position="382"/>
        <end position="415"/>
    </location>
</feature>
<dbReference type="AlphaFoldDB" id="A0A411EBR8"/>
<keyword evidence="4" id="KW-1133">Transmembrane helix</keyword>
<dbReference type="InterPro" id="IPR051012">
    <property type="entry name" value="CellSynth/LPSAsmb/PSIAsmb"/>
</dbReference>
<protein>
    <submittedName>
        <fullName evidence="5">Uncharacterized protein</fullName>
    </submittedName>
</protein>
<keyword evidence="1" id="KW-0677">Repeat</keyword>
<dbReference type="KEGG" id="mur:EQY75_10720"/>
<reference evidence="5 6" key="1">
    <citation type="submission" date="2019-01" db="EMBL/GenBank/DDBJ databases">
        <title>Muriicola soli sp. nov., isolated from soil.</title>
        <authorList>
            <person name="Kang H.J."/>
            <person name="Kim S.B."/>
        </authorList>
    </citation>
    <scope>NUCLEOTIDE SEQUENCE [LARGE SCALE GENOMIC DNA]</scope>
    <source>
        <strain evidence="5 6">MMS17-SY002</strain>
    </source>
</reference>
<feature type="transmembrane region" description="Helical" evidence="4">
    <location>
        <begin position="12"/>
        <end position="34"/>
    </location>
</feature>
<dbReference type="OrthoDB" id="9779074at2"/>
<evidence type="ECO:0000256" key="3">
    <source>
        <dbReference type="PROSITE-ProRule" id="PRU00339"/>
    </source>
</evidence>
<keyword evidence="4" id="KW-0812">Transmembrane</keyword>
<dbReference type="SMART" id="SM00028">
    <property type="entry name" value="TPR"/>
    <property type="match status" value="3"/>
</dbReference>
<name>A0A411EBR8_9FLAO</name>
<dbReference type="EMBL" id="CP035544">
    <property type="protein sequence ID" value="QBA64957.1"/>
    <property type="molecule type" value="Genomic_DNA"/>
</dbReference>
<evidence type="ECO:0000256" key="2">
    <source>
        <dbReference type="ARBA" id="ARBA00022803"/>
    </source>
</evidence>
<keyword evidence="2 3" id="KW-0802">TPR repeat</keyword>
<organism evidence="5 6">
    <name type="scientific">Muriicola soli</name>
    <dbReference type="NCBI Taxonomy" id="2507538"/>
    <lineage>
        <taxon>Bacteria</taxon>
        <taxon>Pseudomonadati</taxon>
        <taxon>Bacteroidota</taxon>
        <taxon>Flavobacteriia</taxon>
        <taxon>Flavobacteriales</taxon>
        <taxon>Flavobacteriaceae</taxon>
        <taxon>Muriicola</taxon>
    </lineage>
</organism>
<feature type="transmembrane region" description="Helical" evidence="4">
    <location>
        <begin position="94"/>
        <end position="114"/>
    </location>
</feature>
<proteinExistence type="predicted"/>
<dbReference type="PANTHER" id="PTHR45586">
    <property type="entry name" value="TPR REPEAT-CONTAINING PROTEIN PA4667"/>
    <property type="match status" value="1"/>
</dbReference>
<dbReference type="PROSITE" id="PS50005">
    <property type="entry name" value="TPR"/>
    <property type="match status" value="2"/>
</dbReference>
<dbReference type="InterPro" id="IPR011990">
    <property type="entry name" value="TPR-like_helical_dom_sf"/>
</dbReference>
<sequence>MKFFEELKKRNVYKAGAAYLITSWLLLQIVDVIGPNLGWPDTLGTLLTKILIVGLPITLVLAWLYELTPKGFKRTGTYQEEAADNKKAGRRLNYFIIGVLSIAVCFLLVDKLFLSEKSNQNQEASIAVLPFNFLSTVDSLSFMSEALSGAISDKLSKVSGLVVIGKTSSSQFRIQGDLVKEIRQKLNVNYLMEGDLLLESNRIRLSTRLINTLNGRVQWQKKYDQDFETVMDLEDDIADNVVRELRVDVFPDEFLRLRKKVAKNTEAYKLYLKGEQLGQKRDQESLRQAITLIEEAIILEPDFAKAHAELVILYQLLHNYGELNRDIMVEKMQDHLHKAQSIDAELPEVLTASARVEGVINRDTSKALAYVRKAIQINDNYAPAYYALGNQLERMGMQSGAIQALKKAYQLDPYNDTYVYRLAGVYYYNEDEPEKAWELINRMLEEDPSAWLTAGRKASILWREPYGDLAGSFITIHKTREDNQYEAFQLALMVDRCLSLDLAPIAERFVNLLQGRYPSNRLILGRQSKLYLFNKDFRDNIDLIKAWAANGKISEDEATISLVKQYISLHQYAKAEELLKSLYPELSKTLDSIDSDGKLPNYEYRIIIFFLEIRKAKGEDDKIDMILKQLYENEKGWHENFYALKNYYYLKGEVDSLVYHLDKAWFEKKDRGRYPILENYRMGDFQDLEKEPLFMDFINKVLDETHRQRAEVIEYLKEQGDWDPAWDKELLLE</sequence>
<keyword evidence="6" id="KW-1185">Reference proteome</keyword>
<dbReference type="PANTHER" id="PTHR45586:SF1">
    <property type="entry name" value="LIPOPOLYSACCHARIDE ASSEMBLY PROTEIN B"/>
    <property type="match status" value="1"/>
</dbReference>
<keyword evidence="4" id="KW-0472">Membrane</keyword>
<accession>A0A411EBR8</accession>
<evidence type="ECO:0000256" key="1">
    <source>
        <dbReference type="ARBA" id="ARBA00022737"/>
    </source>
</evidence>